<protein>
    <submittedName>
        <fullName evidence="2">Uncharacterized protein</fullName>
    </submittedName>
</protein>
<sequence length="351" mass="38250">MLKVLKSYNSSAFSVCSQRALTAGCLLSLAVSSVAFAGNQPGTDEGKSSGSIEQLAVQSFTQLDNLPSVSAQCWLAPTLYAVGDDSPAIYALNKNLSIQHQLALSEHPAQPNGRVSGDIKADLEACQQFEHEGRTLLVMLGSGTATDTRERALLFYPDNGEQRWVNIRPFYRDLRRVVGFDNTQFINIEGLMNYNGRVYLLSRGSHGPNVLFSLHESDWLEYLTGEQTELPAATAQTVTLPALAEREATLSGATYHAASQHVFFTASVDKHDDGGIIGSLLLALPANQLSDAPQLDLSNFSYHLVYQQKPLASKVESVVITDYQQGHFKGILAADNDDGSSQFMHFSWSSN</sequence>
<dbReference type="Proteomes" id="UP000202440">
    <property type="component" value="Chromosome"/>
</dbReference>
<evidence type="ECO:0000256" key="1">
    <source>
        <dbReference type="SAM" id="SignalP"/>
    </source>
</evidence>
<gene>
    <name evidence="2" type="ORF">CHH28_10105</name>
</gene>
<accession>A0A222FJ39</accession>
<evidence type="ECO:0000313" key="2">
    <source>
        <dbReference type="EMBL" id="ASP39008.1"/>
    </source>
</evidence>
<keyword evidence="3" id="KW-1185">Reference proteome</keyword>
<dbReference type="AlphaFoldDB" id="A0A222FJ39"/>
<name>A0A222FJ39_9GAMM</name>
<dbReference type="InterPro" id="IPR053851">
    <property type="entry name" value="DUF6929"/>
</dbReference>
<dbReference type="OrthoDB" id="6710009at2"/>
<organism evidence="2 3">
    <name type="scientific">Bacterioplanes sanyensis</name>
    <dbReference type="NCBI Taxonomy" id="1249553"/>
    <lineage>
        <taxon>Bacteria</taxon>
        <taxon>Pseudomonadati</taxon>
        <taxon>Pseudomonadota</taxon>
        <taxon>Gammaproteobacteria</taxon>
        <taxon>Oceanospirillales</taxon>
        <taxon>Oceanospirillaceae</taxon>
        <taxon>Bacterioplanes</taxon>
    </lineage>
</organism>
<proteinExistence type="predicted"/>
<feature type="chain" id="PRO_5012036112" evidence="1">
    <location>
        <begin position="38"/>
        <end position="351"/>
    </location>
</feature>
<evidence type="ECO:0000313" key="3">
    <source>
        <dbReference type="Proteomes" id="UP000202440"/>
    </source>
</evidence>
<dbReference type="KEGG" id="bsan:CHH28_10105"/>
<dbReference type="Pfam" id="PF22000">
    <property type="entry name" value="DUF6929"/>
    <property type="match status" value="1"/>
</dbReference>
<dbReference type="EMBL" id="CP022530">
    <property type="protein sequence ID" value="ASP39008.1"/>
    <property type="molecule type" value="Genomic_DNA"/>
</dbReference>
<dbReference type="RefSeq" id="WP_094060192.1">
    <property type="nucleotide sequence ID" value="NZ_CP022530.1"/>
</dbReference>
<feature type="signal peptide" evidence="1">
    <location>
        <begin position="1"/>
        <end position="37"/>
    </location>
</feature>
<reference evidence="2 3" key="1">
    <citation type="submission" date="2017-07" db="EMBL/GenBank/DDBJ databases">
        <title>Annotated genome sequence of Bacterioplanes sanyensis isolated from Red Sea.</title>
        <authorList>
            <person name="Rehman Z.U."/>
        </authorList>
    </citation>
    <scope>NUCLEOTIDE SEQUENCE [LARGE SCALE GENOMIC DNA]</scope>
    <source>
        <strain evidence="2 3">NV9</strain>
    </source>
</reference>
<keyword evidence="1" id="KW-0732">Signal</keyword>